<dbReference type="RefSeq" id="WP_344957616.1">
    <property type="nucleotide sequence ID" value="NZ_BAABCX010000002.1"/>
</dbReference>
<keyword evidence="4" id="KW-1185">Reference proteome</keyword>
<protein>
    <submittedName>
        <fullName evidence="3">Flp pilus assembly protein CpaB</fullName>
    </submittedName>
</protein>
<dbReference type="Pfam" id="PF08666">
    <property type="entry name" value="SAF"/>
    <property type="match status" value="1"/>
</dbReference>
<evidence type="ECO:0000313" key="4">
    <source>
        <dbReference type="Proteomes" id="UP001500795"/>
    </source>
</evidence>
<gene>
    <name evidence="3" type="primary">cpaB_2</name>
    <name evidence="3" type="ORF">GCM10022394_20670</name>
</gene>
<accession>A0ABP6VW27</accession>
<dbReference type="EMBL" id="BAABCX010000002">
    <property type="protein sequence ID" value="GAA3540736.1"/>
    <property type="molecule type" value="Genomic_DNA"/>
</dbReference>
<feature type="region of interest" description="Disordered" evidence="1">
    <location>
        <begin position="291"/>
        <end position="316"/>
    </location>
</feature>
<reference evidence="4" key="1">
    <citation type="journal article" date="2019" name="Int. J. Syst. Evol. Microbiol.">
        <title>The Global Catalogue of Microorganisms (GCM) 10K type strain sequencing project: providing services to taxonomists for standard genome sequencing and annotation.</title>
        <authorList>
            <consortium name="The Broad Institute Genomics Platform"/>
            <consortium name="The Broad Institute Genome Sequencing Center for Infectious Disease"/>
            <person name="Wu L."/>
            <person name="Ma J."/>
        </authorList>
    </citation>
    <scope>NUCLEOTIDE SEQUENCE [LARGE SCALE GENOMIC DNA]</scope>
    <source>
        <strain evidence="4">JCM 17110</strain>
    </source>
</reference>
<comment type="caution">
    <text evidence="3">The sequence shown here is derived from an EMBL/GenBank/DDBJ whole genome shotgun (WGS) entry which is preliminary data.</text>
</comment>
<dbReference type="InterPro" id="IPR031571">
    <property type="entry name" value="RcpC_dom"/>
</dbReference>
<evidence type="ECO:0000259" key="2">
    <source>
        <dbReference type="SMART" id="SM00858"/>
    </source>
</evidence>
<dbReference type="SMART" id="SM00858">
    <property type="entry name" value="SAF"/>
    <property type="match status" value="1"/>
</dbReference>
<dbReference type="Pfam" id="PF16976">
    <property type="entry name" value="RcpC"/>
    <property type="match status" value="1"/>
</dbReference>
<feature type="domain" description="SAF" evidence="2">
    <location>
        <begin position="64"/>
        <end position="124"/>
    </location>
</feature>
<dbReference type="Gene3D" id="3.90.1210.10">
    <property type="entry name" value="Antifreeze-like/N-acetylneuraminic acid synthase C-terminal domain"/>
    <property type="match status" value="1"/>
</dbReference>
<organism evidence="3 4">
    <name type="scientific">Zobellella aerophila</name>
    <dbReference type="NCBI Taxonomy" id="870480"/>
    <lineage>
        <taxon>Bacteria</taxon>
        <taxon>Pseudomonadati</taxon>
        <taxon>Pseudomonadota</taxon>
        <taxon>Gammaproteobacteria</taxon>
        <taxon>Aeromonadales</taxon>
        <taxon>Aeromonadaceae</taxon>
        <taxon>Zobellella</taxon>
    </lineage>
</organism>
<dbReference type="CDD" id="cd11614">
    <property type="entry name" value="SAF_CpaB_FlgA_like"/>
    <property type="match status" value="1"/>
</dbReference>
<dbReference type="InterPro" id="IPR017592">
    <property type="entry name" value="Pilus_assmbl_Flp-typ_CpaB"/>
</dbReference>
<dbReference type="Proteomes" id="UP001500795">
    <property type="component" value="Unassembled WGS sequence"/>
</dbReference>
<evidence type="ECO:0000256" key="1">
    <source>
        <dbReference type="SAM" id="MobiDB-lite"/>
    </source>
</evidence>
<sequence>MNSRLTLGLAGLLLVGAVAAGYQGLKLSHAPQAPAVVSVAQPSMAKTLPLTERVEARIDQEQRSPVVVLARELAPLVPITADDLMVERLRIAPPDSFDSPDELIGRQVWRGLPAGVVLSRASFEEGGPLARMIGPKERALAIAVDEVVAGGGFISPGDYVDVLLYLRDSDNNPEQTAQVVVPALRVLSYGKTLGTTVAGEPVVYTPAGQEQEQGRRREVPASTAVLAVPQQLLTRFMLATQVGTLRLAVRSADEQLLAGYYANGLPTDQLKEMESQLFQFEKLALRQARRPQQGLASGRPAGINIYRGPDVSRQTP</sequence>
<evidence type="ECO:0000313" key="3">
    <source>
        <dbReference type="EMBL" id="GAA3540736.1"/>
    </source>
</evidence>
<proteinExistence type="predicted"/>
<dbReference type="InterPro" id="IPR013974">
    <property type="entry name" value="SAF"/>
</dbReference>
<name>A0ABP6VW27_9GAMM</name>
<dbReference type="NCBIfam" id="TIGR03177">
    <property type="entry name" value="pilus_cpaB"/>
    <property type="match status" value="1"/>
</dbReference>